<proteinExistence type="predicted"/>
<dbReference type="STRING" id="1156935.QWE_18373"/>
<accession>K2PCI3</accession>
<gene>
    <name evidence="2" type="ORF">QWE_18373</name>
</gene>
<evidence type="ECO:0000313" key="3">
    <source>
        <dbReference type="Proteomes" id="UP000007123"/>
    </source>
</evidence>
<dbReference type="OrthoDB" id="8421506at2"/>
<keyword evidence="3" id="KW-1185">Reference proteome</keyword>
<protein>
    <submittedName>
        <fullName evidence="2">Uncharacterized protein</fullName>
    </submittedName>
</protein>
<feature type="compositionally biased region" description="Low complexity" evidence="1">
    <location>
        <begin position="486"/>
        <end position="496"/>
    </location>
</feature>
<name>K2PCI3_9HYPH</name>
<organism evidence="2 3">
    <name type="scientific">Agrobacterium albertimagni AOL15</name>
    <dbReference type="NCBI Taxonomy" id="1156935"/>
    <lineage>
        <taxon>Bacteria</taxon>
        <taxon>Pseudomonadati</taxon>
        <taxon>Pseudomonadota</taxon>
        <taxon>Alphaproteobacteria</taxon>
        <taxon>Hyphomicrobiales</taxon>
        <taxon>Rhizobiaceae</taxon>
        <taxon>Rhizobium/Agrobacterium group</taxon>
        <taxon>Agrobacterium</taxon>
    </lineage>
</organism>
<dbReference type="Proteomes" id="UP000007123">
    <property type="component" value="Unassembled WGS sequence"/>
</dbReference>
<feature type="region of interest" description="Disordered" evidence="1">
    <location>
        <begin position="471"/>
        <end position="522"/>
    </location>
</feature>
<evidence type="ECO:0000256" key="1">
    <source>
        <dbReference type="SAM" id="MobiDB-lite"/>
    </source>
</evidence>
<dbReference type="EMBL" id="ALJF01000013">
    <property type="protein sequence ID" value="EKF58593.1"/>
    <property type="molecule type" value="Genomic_DNA"/>
</dbReference>
<dbReference type="PATRIC" id="fig|1156935.5.peg.3739"/>
<dbReference type="RefSeq" id="WP_006727668.1">
    <property type="nucleotide sequence ID" value="NZ_ALJF01000013.1"/>
</dbReference>
<sequence length="522" mass="55714">MISKNRHFNSPIMAQAAANLSSLFAPAMGMESGADAAAYATADARRAEMNNLGRLFEYSQDPNLDQTRFDRMGQAVGRWNPSQGYYAVDQGNATQRYGYDTQAATSLQNNTADNLRALEERRMMEAAAMDRQMASPVVLNQGQRAFLPSLTVEATDLMQILEGAPKPLSETEWTAQQNQRLLDNGRLTDADLMDAIMGDKAPVKAIDPRTNQPAFMTPGAATRTGAQPYEPASAERVDNYLAVGPDGQEFRFPGIVGPDGRIVNANNGQVVTNVIRKEGTGGGMSLEADGQGGIRFTTGGTGNTVSQQTQLQGQRDAAARSARELQTLFDNISASDVGVAGNFNELLTNYGAQIWPEVARGDVTSMRAQMTATTMGLARSLAGDSRISDTDRRMAQEVMAGKGLGESLPGARAKIAALTVLHAYREKFAGTLAEGGEALPPINRAVVGQLVDEGAISPALAQTYVETMLSTSRGGPTRVPGMDSLQPNQPAQAPASPQSPPPGVDPADWEFLTPEEKRLFGQ</sequence>
<comment type="caution">
    <text evidence="2">The sequence shown here is derived from an EMBL/GenBank/DDBJ whole genome shotgun (WGS) entry which is preliminary data.</text>
</comment>
<dbReference type="AlphaFoldDB" id="K2PCI3"/>
<reference evidence="2 3" key="1">
    <citation type="journal article" date="2012" name="J. Bacteriol.">
        <title>Draft Genome Sequence of Agrobacterium albertimagni Strain AOL15.</title>
        <authorList>
            <person name="Trimble W.L."/>
            <person name="Phung le T."/>
            <person name="Meyer F."/>
            <person name="Gilbert J.A."/>
            <person name="Silver S."/>
        </authorList>
    </citation>
    <scope>NUCLEOTIDE SEQUENCE [LARGE SCALE GENOMIC DNA]</scope>
    <source>
        <strain evidence="2 3">AOL15</strain>
    </source>
</reference>
<evidence type="ECO:0000313" key="2">
    <source>
        <dbReference type="EMBL" id="EKF58593.1"/>
    </source>
</evidence>